<gene>
    <name evidence="1" type="ORF">EV702DRAFT_943661</name>
</gene>
<feature type="non-terminal residue" evidence="1">
    <location>
        <position position="180"/>
    </location>
</feature>
<sequence length="180" mass="20055">ASLAPSLSRAPSRSMIDLSLSRKDLRLKHKKSRDTVHSNIPSVSENTIESVESDNADNLMGRLMRRTSMPTFTSASDPPPYPSFDPRLPKSAPPFQFHEDEGRERLPSYSNSLYLSAIMPLKMEFSSPGVQAKDRKWRRVFCELEGTTLRVYKCPPGASGAGIIGEWWERRVGVGDLSSG</sequence>
<feature type="non-terminal residue" evidence="1">
    <location>
        <position position="1"/>
    </location>
</feature>
<reference evidence="1" key="1">
    <citation type="journal article" date="2020" name="New Phytol.">
        <title>Comparative genomics reveals dynamic genome evolution in host specialist ectomycorrhizal fungi.</title>
        <authorList>
            <person name="Lofgren L.A."/>
            <person name="Nguyen N.H."/>
            <person name="Vilgalys R."/>
            <person name="Ruytinx J."/>
            <person name="Liao H.L."/>
            <person name="Branco S."/>
            <person name="Kuo A."/>
            <person name="LaButti K."/>
            <person name="Lipzen A."/>
            <person name="Andreopoulos W."/>
            <person name="Pangilinan J."/>
            <person name="Riley R."/>
            <person name="Hundley H."/>
            <person name="Na H."/>
            <person name="Barry K."/>
            <person name="Grigoriev I.V."/>
            <person name="Stajich J.E."/>
            <person name="Kennedy P.G."/>
        </authorList>
    </citation>
    <scope>NUCLEOTIDE SEQUENCE</scope>
    <source>
        <strain evidence="1">DOB743</strain>
    </source>
</reference>
<keyword evidence="2" id="KW-1185">Reference proteome</keyword>
<dbReference type="OrthoDB" id="5865767at2759"/>
<protein>
    <recommendedName>
        <fullName evidence="3">PH domain-containing protein</fullName>
    </recommendedName>
</protein>
<dbReference type="EMBL" id="JABBWD010000027">
    <property type="protein sequence ID" value="KAG1776299.1"/>
    <property type="molecule type" value="Genomic_DNA"/>
</dbReference>
<dbReference type="PANTHER" id="PTHR37283">
    <property type="entry name" value="PH DOMAIN-CONTAINING PROTEIN YHR131C"/>
    <property type="match status" value="1"/>
</dbReference>
<accession>A0A9P6ZT73</accession>
<evidence type="ECO:0000313" key="1">
    <source>
        <dbReference type="EMBL" id="KAG1776299.1"/>
    </source>
</evidence>
<dbReference type="PANTHER" id="PTHR37283:SF1">
    <property type="entry name" value="PH DOMAIN-CONTAINING PROTEIN YHR131C"/>
    <property type="match status" value="1"/>
</dbReference>
<organism evidence="1 2">
    <name type="scientific">Suillus placidus</name>
    <dbReference type="NCBI Taxonomy" id="48579"/>
    <lineage>
        <taxon>Eukaryota</taxon>
        <taxon>Fungi</taxon>
        <taxon>Dikarya</taxon>
        <taxon>Basidiomycota</taxon>
        <taxon>Agaricomycotina</taxon>
        <taxon>Agaricomycetes</taxon>
        <taxon>Agaricomycetidae</taxon>
        <taxon>Boletales</taxon>
        <taxon>Suillineae</taxon>
        <taxon>Suillaceae</taxon>
        <taxon>Suillus</taxon>
    </lineage>
</organism>
<dbReference type="AlphaFoldDB" id="A0A9P6ZT73"/>
<proteinExistence type="predicted"/>
<dbReference type="Gene3D" id="2.30.29.30">
    <property type="entry name" value="Pleckstrin-homology domain (PH domain)/Phosphotyrosine-binding domain (PTB)"/>
    <property type="match status" value="1"/>
</dbReference>
<evidence type="ECO:0000313" key="2">
    <source>
        <dbReference type="Proteomes" id="UP000714275"/>
    </source>
</evidence>
<name>A0A9P6ZT73_9AGAM</name>
<dbReference type="Proteomes" id="UP000714275">
    <property type="component" value="Unassembled WGS sequence"/>
</dbReference>
<comment type="caution">
    <text evidence="1">The sequence shown here is derived from an EMBL/GenBank/DDBJ whole genome shotgun (WGS) entry which is preliminary data.</text>
</comment>
<dbReference type="InterPro" id="IPR011993">
    <property type="entry name" value="PH-like_dom_sf"/>
</dbReference>
<evidence type="ECO:0008006" key="3">
    <source>
        <dbReference type="Google" id="ProtNLM"/>
    </source>
</evidence>